<feature type="compositionally biased region" description="Basic and acidic residues" evidence="8">
    <location>
        <begin position="325"/>
        <end position="336"/>
    </location>
</feature>
<reference evidence="10 11" key="1">
    <citation type="submission" date="2023-10" db="EMBL/GenBank/DDBJ databases">
        <title>Chromosome-scale genome assembly provides insights into flower coloration mechanisms of Canna indica.</title>
        <authorList>
            <person name="Li C."/>
        </authorList>
    </citation>
    <scope>NUCLEOTIDE SEQUENCE [LARGE SCALE GENOMIC DNA]</scope>
    <source>
        <tissue evidence="10">Flower</tissue>
    </source>
</reference>
<proteinExistence type="predicted"/>
<dbReference type="InterPro" id="IPR017438">
    <property type="entry name" value="ATP-NAD_kinase_N"/>
</dbReference>
<dbReference type="Gene3D" id="3.40.50.10330">
    <property type="entry name" value="Probable inorganic polyphosphate/atp-NAD kinase, domain 1"/>
    <property type="match status" value="1"/>
</dbReference>
<dbReference type="InterPro" id="IPR050187">
    <property type="entry name" value="Lipid_Phosphate_FormReg"/>
</dbReference>
<keyword evidence="11" id="KW-1185">Reference proteome</keyword>
<dbReference type="SMART" id="SM00046">
    <property type="entry name" value="DAGKc"/>
    <property type="match status" value="1"/>
</dbReference>
<evidence type="ECO:0000256" key="3">
    <source>
        <dbReference type="ARBA" id="ARBA00022741"/>
    </source>
</evidence>
<dbReference type="Gene3D" id="2.60.200.40">
    <property type="match status" value="1"/>
</dbReference>
<dbReference type="EMBL" id="CP136896">
    <property type="protein sequence ID" value="WOL12975.1"/>
    <property type="molecule type" value="Genomic_DNA"/>
</dbReference>
<sequence>MAAKEENGSKTLSAQVRLNRAAVDADLAADGTLRWGFGRGEHCLNLESEVLGIDQEGGSIKIRAFLEVPEGGFCGTGGAAGGRRRVRRDYLLEMPTQEEALRWSSRLKNFMDSLCRPKKLFIVINPFAGKKCARTIFQTEIKPLLEAADILYTIVETTHQNHAYEMAKSLDLPQYDAIVCVSGDGVLVEVVNGLLKREDWATVIKIPLGVIPAGTGNGMVKSLLDSAGDLCSTSNATFAIIRGHIQSLDVATISQGEKRFFSVLSLIWGLPADVDIQSEKLRWLGSTRLDIYALLRIMNLRKYHGNVQFIPAPGYETYGEPMKQVDDHKDDGELSKHNPGGENKVKSCGYQGPEISLEGLEWRTVGGPFISVCINNVPFSAENYVPAPEAKFSDGYLDVSIVKECPISALLGMMLNMSDGSYVKSPYVMYLKVKAFRLEPGNQVRNPTKGGIIDSDGEVIARGDESAESSGKGYLMDYGPPIQMTVEQGLAAIFSPIA</sequence>
<dbReference type="InterPro" id="IPR001206">
    <property type="entry name" value="Diacylglycerol_kinase_cat_dom"/>
</dbReference>
<evidence type="ECO:0000256" key="6">
    <source>
        <dbReference type="ARBA" id="ARBA00023136"/>
    </source>
</evidence>
<dbReference type="FunFam" id="3.40.50.10330:FF:000005">
    <property type="entry name" value="Sphingosine kinase 2"/>
    <property type="match status" value="1"/>
</dbReference>
<dbReference type="SUPFAM" id="SSF111331">
    <property type="entry name" value="NAD kinase/diacylglycerol kinase-like"/>
    <property type="match status" value="1"/>
</dbReference>
<evidence type="ECO:0000313" key="10">
    <source>
        <dbReference type="EMBL" id="WOL12975.1"/>
    </source>
</evidence>
<evidence type="ECO:0000313" key="11">
    <source>
        <dbReference type="Proteomes" id="UP001327560"/>
    </source>
</evidence>
<dbReference type="GO" id="GO:0071215">
    <property type="term" value="P:cellular response to abscisic acid stimulus"/>
    <property type="evidence" value="ECO:0007669"/>
    <property type="project" value="UniProtKB-ARBA"/>
</dbReference>
<evidence type="ECO:0000256" key="7">
    <source>
        <dbReference type="ARBA" id="ARBA00044037"/>
    </source>
</evidence>
<dbReference type="InterPro" id="IPR016064">
    <property type="entry name" value="NAD/diacylglycerol_kinase_sf"/>
</dbReference>
<dbReference type="GO" id="GO:0005774">
    <property type="term" value="C:vacuolar membrane"/>
    <property type="evidence" value="ECO:0007669"/>
    <property type="project" value="UniProtKB-SubCell"/>
</dbReference>
<keyword evidence="4 10" id="KW-0418">Kinase</keyword>
<keyword evidence="3" id="KW-0547">Nucleotide-binding</keyword>
<dbReference type="EC" id="2.7.1.91" evidence="7"/>
<dbReference type="Proteomes" id="UP001327560">
    <property type="component" value="Chromosome 7"/>
</dbReference>
<dbReference type="GO" id="GO:0046512">
    <property type="term" value="P:sphingosine biosynthetic process"/>
    <property type="evidence" value="ECO:0007669"/>
    <property type="project" value="TreeGrafter"/>
</dbReference>
<dbReference type="PROSITE" id="PS50146">
    <property type="entry name" value="DAGK"/>
    <property type="match status" value="1"/>
</dbReference>
<protein>
    <recommendedName>
        <fullName evidence="7">sphingosine kinase</fullName>
        <ecNumber evidence="7">2.7.1.91</ecNumber>
    </recommendedName>
</protein>
<organism evidence="10 11">
    <name type="scientific">Canna indica</name>
    <name type="common">Indian-shot</name>
    <dbReference type="NCBI Taxonomy" id="4628"/>
    <lineage>
        <taxon>Eukaryota</taxon>
        <taxon>Viridiplantae</taxon>
        <taxon>Streptophyta</taxon>
        <taxon>Embryophyta</taxon>
        <taxon>Tracheophyta</taxon>
        <taxon>Spermatophyta</taxon>
        <taxon>Magnoliopsida</taxon>
        <taxon>Liliopsida</taxon>
        <taxon>Zingiberales</taxon>
        <taxon>Cannaceae</taxon>
        <taxon>Canna</taxon>
    </lineage>
</organism>
<name>A0AAQ3QLZ9_9LILI</name>
<feature type="domain" description="DAGKc" evidence="9">
    <location>
        <begin position="115"/>
        <end position="257"/>
    </location>
</feature>
<evidence type="ECO:0000259" key="9">
    <source>
        <dbReference type="PROSITE" id="PS50146"/>
    </source>
</evidence>
<dbReference type="Pfam" id="PF19279">
    <property type="entry name" value="YegS_C"/>
    <property type="match status" value="1"/>
</dbReference>
<dbReference type="InterPro" id="IPR045540">
    <property type="entry name" value="YegS/DAGK_C"/>
</dbReference>
<comment type="subcellular location">
    <subcellularLocation>
        <location evidence="1">Vacuole membrane</location>
        <topology evidence="1">Peripheral membrane protein</topology>
    </subcellularLocation>
</comment>
<evidence type="ECO:0000256" key="8">
    <source>
        <dbReference type="SAM" id="MobiDB-lite"/>
    </source>
</evidence>
<evidence type="ECO:0000256" key="5">
    <source>
        <dbReference type="ARBA" id="ARBA00022840"/>
    </source>
</evidence>
<dbReference type="Pfam" id="PF00781">
    <property type="entry name" value="DAGK_cat"/>
    <property type="match status" value="1"/>
</dbReference>
<dbReference type="GO" id="GO:0008481">
    <property type="term" value="F:sphingosine kinase activity"/>
    <property type="evidence" value="ECO:0007669"/>
    <property type="project" value="UniProtKB-EC"/>
</dbReference>
<accession>A0AAQ3QLZ9</accession>
<keyword evidence="2" id="KW-0808">Transferase</keyword>
<keyword evidence="5" id="KW-0067">ATP-binding</keyword>
<dbReference type="PANTHER" id="PTHR12358:SF31">
    <property type="entry name" value="ACYLGLYCEROL KINASE, MITOCHONDRIAL"/>
    <property type="match status" value="1"/>
</dbReference>
<evidence type="ECO:0000256" key="1">
    <source>
        <dbReference type="ARBA" id="ARBA00004148"/>
    </source>
</evidence>
<gene>
    <name evidence="10" type="ORF">Cni_G21744</name>
</gene>
<evidence type="ECO:0000256" key="2">
    <source>
        <dbReference type="ARBA" id="ARBA00022679"/>
    </source>
</evidence>
<dbReference type="GO" id="GO:0005524">
    <property type="term" value="F:ATP binding"/>
    <property type="evidence" value="ECO:0007669"/>
    <property type="project" value="UniProtKB-KW"/>
</dbReference>
<keyword evidence="6" id="KW-0472">Membrane</keyword>
<dbReference type="PANTHER" id="PTHR12358">
    <property type="entry name" value="SPHINGOSINE KINASE"/>
    <property type="match status" value="1"/>
</dbReference>
<dbReference type="AlphaFoldDB" id="A0AAQ3QLZ9"/>
<evidence type="ECO:0000256" key="4">
    <source>
        <dbReference type="ARBA" id="ARBA00022777"/>
    </source>
</evidence>
<feature type="region of interest" description="Disordered" evidence="8">
    <location>
        <begin position="325"/>
        <end position="347"/>
    </location>
</feature>